<dbReference type="Proteomes" id="UP001203297">
    <property type="component" value="Unassembled WGS sequence"/>
</dbReference>
<feature type="non-terminal residue" evidence="2">
    <location>
        <position position="177"/>
    </location>
</feature>
<reference evidence="2" key="1">
    <citation type="journal article" date="2022" name="New Phytol.">
        <title>Evolutionary transition to the ectomycorrhizal habit in the genomes of a hyperdiverse lineage of mushroom-forming fungi.</title>
        <authorList>
            <person name="Looney B."/>
            <person name="Miyauchi S."/>
            <person name="Morin E."/>
            <person name="Drula E."/>
            <person name="Courty P.E."/>
            <person name="Kohler A."/>
            <person name="Kuo A."/>
            <person name="LaButti K."/>
            <person name="Pangilinan J."/>
            <person name="Lipzen A."/>
            <person name="Riley R."/>
            <person name="Andreopoulos W."/>
            <person name="He G."/>
            <person name="Johnson J."/>
            <person name="Nolan M."/>
            <person name="Tritt A."/>
            <person name="Barry K.W."/>
            <person name="Grigoriev I.V."/>
            <person name="Nagy L.G."/>
            <person name="Hibbett D."/>
            <person name="Henrissat B."/>
            <person name="Matheny P.B."/>
            <person name="Labbe J."/>
            <person name="Martin F.M."/>
        </authorList>
    </citation>
    <scope>NUCLEOTIDE SEQUENCE</scope>
    <source>
        <strain evidence="2">BPL690</strain>
    </source>
</reference>
<organism evidence="2 3">
    <name type="scientific">Multifurca ochricompacta</name>
    <dbReference type="NCBI Taxonomy" id="376703"/>
    <lineage>
        <taxon>Eukaryota</taxon>
        <taxon>Fungi</taxon>
        <taxon>Dikarya</taxon>
        <taxon>Basidiomycota</taxon>
        <taxon>Agaricomycotina</taxon>
        <taxon>Agaricomycetes</taxon>
        <taxon>Russulales</taxon>
        <taxon>Russulaceae</taxon>
        <taxon>Multifurca</taxon>
    </lineage>
</organism>
<comment type="caution">
    <text evidence="2">The sequence shown here is derived from an EMBL/GenBank/DDBJ whole genome shotgun (WGS) entry which is preliminary data.</text>
</comment>
<dbReference type="AlphaFoldDB" id="A0AAD4M065"/>
<name>A0AAD4M065_9AGAM</name>
<protein>
    <submittedName>
        <fullName evidence="2">Uncharacterized protein</fullName>
    </submittedName>
</protein>
<sequence>GYNSLNKVFDAAWIARCVRENFRVAIARYVLDGGAEEAAPVKPLPVVLIREKAPRKIHGKRRASARTLSSSLSPTMGASVRPPKRVRLDESLVGGDDDGLEMTTMKRRHKDTVFDEMGGYAKDQVRVNAGGGASQRSAVPHVDLAAKWRSYRSLGLKRGCVLTRFDEEQKWTRYIYI</sequence>
<proteinExistence type="predicted"/>
<accession>A0AAD4M065</accession>
<evidence type="ECO:0000313" key="2">
    <source>
        <dbReference type="EMBL" id="KAI0297474.1"/>
    </source>
</evidence>
<evidence type="ECO:0000256" key="1">
    <source>
        <dbReference type="SAM" id="MobiDB-lite"/>
    </source>
</evidence>
<feature type="region of interest" description="Disordered" evidence="1">
    <location>
        <begin position="58"/>
        <end position="81"/>
    </location>
</feature>
<gene>
    <name evidence="2" type="ORF">B0F90DRAFT_1739632</name>
</gene>
<keyword evidence="3" id="KW-1185">Reference proteome</keyword>
<evidence type="ECO:0000313" key="3">
    <source>
        <dbReference type="Proteomes" id="UP001203297"/>
    </source>
</evidence>
<dbReference type="EMBL" id="WTXG01000037">
    <property type="protein sequence ID" value="KAI0297474.1"/>
    <property type="molecule type" value="Genomic_DNA"/>
</dbReference>